<evidence type="ECO:0000313" key="1">
    <source>
        <dbReference type="EMBL" id="KAJ3079429.1"/>
    </source>
</evidence>
<proteinExistence type="predicted"/>
<protein>
    <submittedName>
        <fullName evidence="1">Uncharacterized protein</fullName>
    </submittedName>
</protein>
<reference evidence="1" key="1">
    <citation type="submission" date="2020-05" db="EMBL/GenBank/DDBJ databases">
        <title>Phylogenomic resolution of chytrid fungi.</title>
        <authorList>
            <person name="Stajich J.E."/>
            <person name="Amses K."/>
            <person name="Simmons R."/>
            <person name="Seto K."/>
            <person name="Myers J."/>
            <person name="Bonds A."/>
            <person name="Quandt C.A."/>
            <person name="Barry K."/>
            <person name="Liu P."/>
            <person name="Grigoriev I."/>
            <person name="Longcore J.E."/>
            <person name="James T.Y."/>
        </authorList>
    </citation>
    <scope>NUCLEOTIDE SEQUENCE</scope>
    <source>
        <strain evidence="1">JEL0513</strain>
    </source>
</reference>
<name>A0AAD5XAQ6_9FUNG</name>
<organism evidence="1 2">
    <name type="scientific">Physocladia obscura</name>
    <dbReference type="NCBI Taxonomy" id="109957"/>
    <lineage>
        <taxon>Eukaryota</taxon>
        <taxon>Fungi</taxon>
        <taxon>Fungi incertae sedis</taxon>
        <taxon>Chytridiomycota</taxon>
        <taxon>Chytridiomycota incertae sedis</taxon>
        <taxon>Chytridiomycetes</taxon>
        <taxon>Chytridiales</taxon>
        <taxon>Chytriomycetaceae</taxon>
        <taxon>Physocladia</taxon>
    </lineage>
</organism>
<dbReference type="EMBL" id="JADGJH010005744">
    <property type="protein sequence ID" value="KAJ3079429.1"/>
    <property type="molecule type" value="Genomic_DNA"/>
</dbReference>
<dbReference type="AlphaFoldDB" id="A0AAD5XAQ6"/>
<gene>
    <name evidence="1" type="ORF">HK100_010419</name>
</gene>
<keyword evidence="2" id="KW-1185">Reference proteome</keyword>
<accession>A0AAD5XAQ6</accession>
<feature type="non-terminal residue" evidence="1">
    <location>
        <position position="55"/>
    </location>
</feature>
<comment type="caution">
    <text evidence="1">The sequence shown here is derived from an EMBL/GenBank/DDBJ whole genome shotgun (WGS) entry which is preliminary data.</text>
</comment>
<evidence type="ECO:0000313" key="2">
    <source>
        <dbReference type="Proteomes" id="UP001211907"/>
    </source>
</evidence>
<sequence length="55" mass="6245">MKAKVEIKVDLEKTCQFLGVKCIHEDSKITIDQEVYIEHIVSNYMDKPKHAGGSP</sequence>
<dbReference type="Proteomes" id="UP001211907">
    <property type="component" value="Unassembled WGS sequence"/>
</dbReference>